<dbReference type="OrthoDB" id="9911004at2"/>
<dbReference type="EMBL" id="FNNE01000002">
    <property type="protein sequence ID" value="SDW33955.1"/>
    <property type="molecule type" value="Genomic_DNA"/>
</dbReference>
<keyword evidence="1" id="KW-0732">Signal</keyword>
<evidence type="ECO:0000313" key="2">
    <source>
        <dbReference type="EMBL" id="SDW33955.1"/>
    </source>
</evidence>
<dbReference type="Proteomes" id="UP000199675">
    <property type="component" value="Unassembled WGS sequence"/>
</dbReference>
<protein>
    <submittedName>
        <fullName evidence="2">Uncharacterized protein</fullName>
    </submittedName>
</protein>
<dbReference type="AlphaFoldDB" id="A0A1H2SR63"/>
<dbReference type="RefSeq" id="WP_091811565.1">
    <property type="nucleotide sequence ID" value="NZ_FNNE01000002.1"/>
</dbReference>
<evidence type="ECO:0000313" key="3">
    <source>
        <dbReference type="Proteomes" id="UP000199675"/>
    </source>
</evidence>
<proteinExistence type="predicted"/>
<evidence type="ECO:0000256" key="1">
    <source>
        <dbReference type="SAM" id="SignalP"/>
    </source>
</evidence>
<reference evidence="2 3" key="1">
    <citation type="submission" date="2016-10" db="EMBL/GenBank/DDBJ databases">
        <authorList>
            <person name="de Groot N.N."/>
        </authorList>
    </citation>
    <scope>NUCLEOTIDE SEQUENCE [LARGE SCALE GENOMIC DNA]</scope>
    <source>
        <strain evidence="2 3">CGMCC 1.7059</strain>
    </source>
</reference>
<accession>A0A1H2SR63</accession>
<keyword evidence="3" id="KW-1185">Reference proteome</keyword>
<feature type="chain" id="PRO_5011552804" evidence="1">
    <location>
        <begin position="24"/>
        <end position="100"/>
    </location>
</feature>
<gene>
    <name evidence="2" type="ORF">SAMN04487960_102203</name>
</gene>
<organism evidence="2 3">
    <name type="scientific">Marinobacter mobilis</name>
    <dbReference type="NCBI Taxonomy" id="488533"/>
    <lineage>
        <taxon>Bacteria</taxon>
        <taxon>Pseudomonadati</taxon>
        <taxon>Pseudomonadota</taxon>
        <taxon>Gammaproteobacteria</taxon>
        <taxon>Pseudomonadales</taxon>
        <taxon>Marinobacteraceae</taxon>
        <taxon>Marinobacter</taxon>
    </lineage>
</organism>
<sequence length="100" mass="10733">MLTSSRSVLLSVCLLSFSLGAVAEGLADRYNESGTQQAMDTIERIHSTYGATAAGPGGTKDAVMVDMDMKQAAPESNIDFPPGVETAHERKRYIFDSAEF</sequence>
<name>A0A1H2SR63_9GAMM</name>
<feature type="signal peptide" evidence="1">
    <location>
        <begin position="1"/>
        <end position="23"/>
    </location>
</feature>